<feature type="domain" description="Large ribosomal subunit protein uL2 RNA-binding" evidence="8">
    <location>
        <begin position="41"/>
        <end position="117"/>
    </location>
</feature>
<dbReference type="InterPro" id="IPR002171">
    <property type="entry name" value="Ribosomal_uL2"/>
</dbReference>
<dbReference type="SUPFAM" id="SSF50104">
    <property type="entry name" value="Translation proteins SH3-like domain"/>
    <property type="match status" value="1"/>
</dbReference>
<dbReference type="FunFam" id="4.10.950.10:FF:000001">
    <property type="entry name" value="50S ribosomal protein L2"/>
    <property type="match status" value="1"/>
</dbReference>
<feature type="region of interest" description="Disordered" evidence="6">
    <location>
        <begin position="218"/>
        <end position="274"/>
    </location>
</feature>
<dbReference type="PROSITE" id="PS00467">
    <property type="entry name" value="RIBOSOMAL_L2"/>
    <property type="match status" value="1"/>
</dbReference>
<comment type="subunit">
    <text evidence="5">Part of the 50S ribosomal subunit. Forms a bridge to the 30S subunit in the 70S ribosome.</text>
</comment>
<evidence type="ECO:0000259" key="8">
    <source>
        <dbReference type="SMART" id="SM01383"/>
    </source>
</evidence>
<feature type="compositionally biased region" description="Basic residues" evidence="6">
    <location>
        <begin position="239"/>
        <end position="274"/>
    </location>
</feature>
<comment type="caution">
    <text evidence="9">The sequence shown here is derived from an EMBL/GenBank/DDBJ whole genome shotgun (WGS) entry which is preliminary data.</text>
</comment>
<evidence type="ECO:0000256" key="2">
    <source>
        <dbReference type="ARBA" id="ARBA00022980"/>
    </source>
</evidence>
<dbReference type="Pfam" id="PF03947">
    <property type="entry name" value="Ribosomal_L2_C"/>
    <property type="match status" value="1"/>
</dbReference>
<dbReference type="GO" id="GO:0003735">
    <property type="term" value="F:structural constituent of ribosome"/>
    <property type="evidence" value="ECO:0007669"/>
    <property type="project" value="InterPro"/>
</dbReference>
<keyword evidence="5" id="KW-0694">RNA-binding</keyword>
<dbReference type="PANTHER" id="PTHR13691">
    <property type="entry name" value="RIBOSOMAL PROTEIN L2"/>
    <property type="match status" value="1"/>
</dbReference>
<gene>
    <name evidence="5" type="primary">rplB</name>
    <name evidence="9" type="ORF">COV54_00295</name>
</gene>
<keyword evidence="5" id="KW-0699">rRNA-binding</keyword>
<keyword evidence="3 5" id="KW-0687">Ribonucleoprotein</keyword>
<evidence type="ECO:0000313" key="9">
    <source>
        <dbReference type="EMBL" id="PIR07595.1"/>
    </source>
</evidence>
<evidence type="ECO:0000256" key="3">
    <source>
        <dbReference type="ARBA" id="ARBA00023274"/>
    </source>
</evidence>
<dbReference type="PIRSF" id="PIRSF002158">
    <property type="entry name" value="Ribosomal_L2"/>
    <property type="match status" value="1"/>
</dbReference>
<dbReference type="InterPro" id="IPR008991">
    <property type="entry name" value="Translation_prot_SH3-like_sf"/>
</dbReference>
<dbReference type="Gene3D" id="2.30.30.30">
    <property type="match status" value="1"/>
</dbReference>
<dbReference type="InterPro" id="IPR005880">
    <property type="entry name" value="Ribosomal_uL2_bac/org-type"/>
</dbReference>
<dbReference type="GO" id="GO:0016740">
    <property type="term" value="F:transferase activity"/>
    <property type="evidence" value="ECO:0007669"/>
    <property type="project" value="InterPro"/>
</dbReference>
<proteinExistence type="inferred from homology"/>
<feature type="domain" description="Large ribosomal subunit protein uL2 C-terminal" evidence="7">
    <location>
        <begin position="123"/>
        <end position="252"/>
    </location>
</feature>
<dbReference type="InterPro" id="IPR014722">
    <property type="entry name" value="Rib_uL2_dom2"/>
</dbReference>
<evidence type="ECO:0000313" key="10">
    <source>
        <dbReference type="Proteomes" id="UP000228867"/>
    </source>
</evidence>
<comment type="function">
    <text evidence="5">One of the primary rRNA binding proteins. Required for association of the 30S and 50S subunits to form the 70S ribosome, for tRNA binding and peptide bond formation. It has been suggested to have peptidyltransferase activity; this is somewhat controversial. Makes several contacts with the 16S rRNA in the 70S ribosome.</text>
</comment>
<sequence length="274" mass="30877">MKNYHPSTPSRRHLTVVTYSLLTKGARPLKGLSKRLKKHAGRNNQGRITVRHQGGGNKILYRLVDFKQDKFDIPAKLETLEYDPYRSAFIARVIFVDGERRYILAPQGLKIGDKIISSAEAPLVVGNRTQLKRIPVGTFVYNVEVIKGRGGKLVRSAGSSAQVLANENGYTQIQLPSKETRKIPWDNYASLGQLSNPEHNSITIGKAGRSRWLNIRPTVRGSAMNPRDQPYGGGEGRSKRGTKRPKTKWGKITGGHRTRNKKKWSNKFIIKRRK</sequence>
<organism evidence="9 10">
    <name type="scientific">Candidatus Jorgensenbacteria bacterium CG11_big_fil_rev_8_21_14_0_20_38_23</name>
    <dbReference type="NCBI Taxonomy" id="1974594"/>
    <lineage>
        <taxon>Bacteria</taxon>
        <taxon>Candidatus Joergenseniibacteriota</taxon>
    </lineage>
</organism>
<dbReference type="Proteomes" id="UP000228867">
    <property type="component" value="Unassembled WGS sequence"/>
</dbReference>
<protein>
    <recommendedName>
        <fullName evidence="4 5">Large ribosomal subunit protein uL2</fullName>
    </recommendedName>
</protein>
<keyword evidence="2 5" id="KW-0689">Ribosomal protein</keyword>
<comment type="similarity">
    <text evidence="1 5">Belongs to the universal ribosomal protein uL2 family.</text>
</comment>
<dbReference type="GO" id="GO:0002181">
    <property type="term" value="P:cytoplasmic translation"/>
    <property type="evidence" value="ECO:0007669"/>
    <property type="project" value="TreeGrafter"/>
</dbReference>
<dbReference type="InterPro" id="IPR022666">
    <property type="entry name" value="Ribosomal_uL2_RNA-bd_dom"/>
</dbReference>
<evidence type="ECO:0000256" key="6">
    <source>
        <dbReference type="SAM" id="MobiDB-lite"/>
    </source>
</evidence>
<dbReference type="EMBL" id="PCWR01000007">
    <property type="protein sequence ID" value="PIR07595.1"/>
    <property type="molecule type" value="Genomic_DNA"/>
</dbReference>
<evidence type="ECO:0000256" key="4">
    <source>
        <dbReference type="ARBA" id="ARBA00035242"/>
    </source>
</evidence>
<dbReference type="Gene3D" id="2.40.50.140">
    <property type="entry name" value="Nucleic acid-binding proteins"/>
    <property type="match status" value="1"/>
</dbReference>
<dbReference type="SMART" id="SM01382">
    <property type="entry name" value="Ribosomal_L2_C"/>
    <property type="match status" value="1"/>
</dbReference>
<dbReference type="InterPro" id="IPR022671">
    <property type="entry name" value="Ribosomal_uL2_CS"/>
</dbReference>
<dbReference type="NCBIfam" id="TIGR01171">
    <property type="entry name" value="rplB_bact"/>
    <property type="match status" value="1"/>
</dbReference>
<dbReference type="SUPFAM" id="SSF50249">
    <property type="entry name" value="Nucleic acid-binding proteins"/>
    <property type="match status" value="1"/>
</dbReference>
<evidence type="ECO:0000256" key="1">
    <source>
        <dbReference type="ARBA" id="ARBA00005636"/>
    </source>
</evidence>
<dbReference type="GO" id="GO:0019843">
    <property type="term" value="F:rRNA binding"/>
    <property type="evidence" value="ECO:0007669"/>
    <property type="project" value="UniProtKB-UniRule"/>
</dbReference>
<dbReference type="AlphaFoldDB" id="A0A2H0NHE9"/>
<evidence type="ECO:0000259" key="7">
    <source>
        <dbReference type="SMART" id="SM01382"/>
    </source>
</evidence>
<dbReference type="GO" id="GO:0015934">
    <property type="term" value="C:large ribosomal subunit"/>
    <property type="evidence" value="ECO:0007669"/>
    <property type="project" value="InterPro"/>
</dbReference>
<dbReference type="SMART" id="SM01383">
    <property type="entry name" value="Ribosomal_L2"/>
    <property type="match status" value="1"/>
</dbReference>
<accession>A0A2H0NHE9</accession>
<dbReference type="InterPro" id="IPR012340">
    <property type="entry name" value="NA-bd_OB-fold"/>
</dbReference>
<dbReference type="InterPro" id="IPR014726">
    <property type="entry name" value="Ribosomal_uL2_dom3"/>
</dbReference>
<dbReference type="Gene3D" id="4.10.950.10">
    <property type="entry name" value="Ribosomal protein L2, domain 3"/>
    <property type="match status" value="1"/>
</dbReference>
<evidence type="ECO:0000256" key="5">
    <source>
        <dbReference type="HAMAP-Rule" id="MF_01320"/>
    </source>
</evidence>
<dbReference type="Pfam" id="PF00181">
    <property type="entry name" value="Ribosomal_L2_N"/>
    <property type="match status" value="1"/>
</dbReference>
<dbReference type="PANTHER" id="PTHR13691:SF5">
    <property type="entry name" value="LARGE RIBOSOMAL SUBUNIT PROTEIN UL2M"/>
    <property type="match status" value="1"/>
</dbReference>
<dbReference type="InterPro" id="IPR022669">
    <property type="entry name" value="Ribosomal_uL2_C"/>
</dbReference>
<dbReference type="HAMAP" id="MF_01320_B">
    <property type="entry name" value="Ribosomal_uL2_B"/>
    <property type="match status" value="1"/>
</dbReference>
<name>A0A2H0NHE9_9BACT</name>
<reference evidence="9 10" key="1">
    <citation type="submission" date="2017-09" db="EMBL/GenBank/DDBJ databases">
        <title>Depth-based differentiation of microbial function through sediment-hosted aquifers and enrichment of novel symbionts in the deep terrestrial subsurface.</title>
        <authorList>
            <person name="Probst A.J."/>
            <person name="Ladd B."/>
            <person name="Jarett J.K."/>
            <person name="Geller-Mcgrath D.E."/>
            <person name="Sieber C.M."/>
            <person name="Emerson J.B."/>
            <person name="Anantharaman K."/>
            <person name="Thomas B.C."/>
            <person name="Malmstrom R."/>
            <person name="Stieglmeier M."/>
            <person name="Klingl A."/>
            <person name="Woyke T."/>
            <person name="Ryan C.M."/>
            <person name="Banfield J.F."/>
        </authorList>
    </citation>
    <scope>NUCLEOTIDE SEQUENCE [LARGE SCALE GENOMIC DNA]</scope>
    <source>
        <strain evidence="9">CG11_big_fil_rev_8_21_14_0_20_38_23</strain>
    </source>
</reference>